<gene>
    <name evidence="1" type="ORF">Asulf_02266</name>
</gene>
<accession>N0BEY8</accession>
<organism evidence="1 2">
    <name type="scientific">Archaeoglobus sulfaticallidus PM70-1</name>
    <dbReference type="NCBI Taxonomy" id="387631"/>
    <lineage>
        <taxon>Archaea</taxon>
        <taxon>Methanobacteriati</taxon>
        <taxon>Methanobacteriota</taxon>
        <taxon>Archaeoglobi</taxon>
        <taxon>Archaeoglobales</taxon>
        <taxon>Archaeoglobaceae</taxon>
        <taxon>Archaeoglobus</taxon>
    </lineage>
</organism>
<dbReference type="EMBL" id="CP005290">
    <property type="protein sequence ID" value="AGK62219.1"/>
    <property type="molecule type" value="Genomic_DNA"/>
</dbReference>
<dbReference type="HOGENOM" id="CLU_2534491_0_0_2"/>
<name>N0BEY8_9EURY</name>
<sequence>MELTELDKAIIVTIYKRSGKSKKAHFPIEFICKGYPKHLHGMIKSRVKKLVKLGYLYNKPHPSGMSYGLTNDGWQLAKKLHEE</sequence>
<dbReference type="KEGG" id="ast:Asulf_02266"/>
<evidence type="ECO:0000313" key="1">
    <source>
        <dbReference type="EMBL" id="AGK62219.1"/>
    </source>
</evidence>
<dbReference type="OrthoDB" id="375505at2157"/>
<evidence type="ECO:0000313" key="2">
    <source>
        <dbReference type="Proteomes" id="UP000013307"/>
    </source>
</evidence>
<keyword evidence="2" id="KW-1185">Reference proteome</keyword>
<protein>
    <submittedName>
        <fullName evidence="1">Uncharacterized protein</fullName>
    </submittedName>
</protein>
<dbReference type="Proteomes" id="UP000013307">
    <property type="component" value="Chromosome"/>
</dbReference>
<dbReference type="RefSeq" id="WP_015591815.1">
    <property type="nucleotide sequence ID" value="NC_021169.1"/>
</dbReference>
<proteinExistence type="predicted"/>
<dbReference type="GeneID" id="15393898"/>
<dbReference type="AlphaFoldDB" id="N0BEY8"/>
<reference evidence="1 2" key="1">
    <citation type="journal article" date="2013" name="Genome Announc.">
        <title>Complete Genome Sequence of the Thermophilic and Facultatively Chemolithoautotrophic Sulfate Reducer Archaeoglobus sulfaticallidus Strain PM70-1T.</title>
        <authorList>
            <person name="Stokke R."/>
            <person name="Hocking W.P."/>
            <person name="Steinsbu B.O."/>
            <person name="Steen I.H."/>
        </authorList>
    </citation>
    <scope>NUCLEOTIDE SEQUENCE [LARGE SCALE GENOMIC DNA]</scope>
    <source>
        <strain evidence="1">PM70-1</strain>
    </source>
</reference>
<dbReference type="eggNOG" id="arCOG09898">
    <property type="taxonomic scope" value="Archaea"/>
</dbReference>